<evidence type="ECO:0000313" key="3">
    <source>
        <dbReference type="Proteomes" id="UP000741863"/>
    </source>
</evidence>
<keyword evidence="1" id="KW-0472">Membrane</keyword>
<feature type="transmembrane region" description="Helical" evidence="1">
    <location>
        <begin position="147"/>
        <end position="165"/>
    </location>
</feature>
<dbReference type="Proteomes" id="UP000741863">
    <property type="component" value="Unassembled WGS sequence"/>
</dbReference>
<accession>A0ABS2P8E5</accession>
<dbReference type="RefSeq" id="WP_204695536.1">
    <property type="nucleotide sequence ID" value="NZ_JAFBEC010000001.1"/>
</dbReference>
<dbReference type="GO" id="GO:0016301">
    <property type="term" value="F:kinase activity"/>
    <property type="evidence" value="ECO:0007669"/>
    <property type="project" value="UniProtKB-KW"/>
</dbReference>
<feature type="transmembrane region" description="Helical" evidence="1">
    <location>
        <begin position="209"/>
        <end position="226"/>
    </location>
</feature>
<proteinExistence type="predicted"/>
<feature type="transmembrane region" description="Helical" evidence="1">
    <location>
        <begin position="337"/>
        <end position="355"/>
    </location>
</feature>
<evidence type="ECO:0000313" key="2">
    <source>
        <dbReference type="EMBL" id="MBM7631396.1"/>
    </source>
</evidence>
<comment type="caution">
    <text evidence="2">The sequence shown here is derived from an EMBL/GenBank/DDBJ whole genome shotgun (WGS) entry which is preliminary data.</text>
</comment>
<feature type="transmembrane region" description="Helical" evidence="1">
    <location>
        <begin position="109"/>
        <end position="126"/>
    </location>
</feature>
<feature type="transmembrane region" description="Helical" evidence="1">
    <location>
        <begin position="70"/>
        <end position="89"/>
    </location>
</feature>
<organism evidence="2 3">
    <name type="scientific">Geomicrobium sediminis</name>
    <dbReference type="NCBI Taxonomy" id="1347788"/>
    <lineage>
        <taxon>Bacteria</taxon>
        <taxon>Bacillati</taxon>
        <taxon>Bacillota</taxon>
        <taxon>Bacilli</taxon>
        <taxon>Bacillales</taxon>
        <taxon>Geomicrobium</taxon>
    </lineage>
</organism>
<dbReference type="EMBL" id="JAFBEC010000001">
    <property type="protein sequence ID" value="MBM7631396.1"/>
    <property type="molecule type" value="Genomic_DNA"/>
</dbReference>
<feature type="transmembrane region" description="Helical" evidence="1">
    <location>
        <begin position="37"/>
        <end position="58"/>
    </location>
</feature>
<reference evidence="2 3" key="1">
    <citation type="submission" date="2021-01" db="EMBL/GenBank/DDBJ databases">
        <title>Genomic Encyclopedia of Type Strains, Phase IV (KMG-IV): sequencing the most valuable type-strain genomes for metagenomic binning, comparative biology and taxonomic classification.</title>
        <authorList>
            <person name="Goeker M."/>
        </authorList>
    </citation>
    <scope>NUCLEOTIDE SEQUENCE [LARGE SCALE GENOMIC DNA]</scope>
    <source>
        <strain evidence="2 3">DSM 25540</strain>
    </source>
</reference>
<feature type="transmembrane region" description="Helical" evidence="1">
    <location>
        <begin position="509"/>
        <end position="528"/>
    </location>
</feature>
<keyword evidence="2" id="KW-0808">Transferase</keyword>
<evidence type="ECO:0000256" key="1">
    <source>
        <dbReference type="SAM" id="Phobius"/>
    </source>
</evidence>
<feature type="transmembrane region" description="Helical" evidence="1">
    <location>
        <begin position="264"/>
        <end position="282"/>
    </location>
</feature>
<protein>
    <submittedName>
        <fullName evidence="2">Signal transduction histidine kinase</fullName>
    </submittedName>
</protein>
<keyword evidence="1" id="KW-1133">Transmembrane helix</keyword>
<feature type="transmembrane region" description="Helical" evidence="1">
    <location>
        <begin position="238"/>
        <end position="258"/>
    </location>
</feature>
<gene>
    <name evidence="2" type="ORF">JOD17_000487</name>
</gene>
<name>A0ABS2P8E5_9BACL</name>
<feature type="transmembrane region" description="Helical" evidence="1">
    <location>
        <begin position="313"/>
        <end position="330"/>
    </location>
</feature>
<sequence length="589" mass="67262">MNVLRLLTVIVSSTIAGLVSARAVLTLFEPVYETWEIAPWRVVIFSLVFIASFALFFYQMVYERPSFLSFLKRPIHLVVIAILTYLFYFSTVGEMVHLEEEGSIGPVPIIIIAVLTYVLLIWAVMYRMIATDWHMYWKKNQPSPWTIVYFGLPIVLIGFIYWIGFFPGPMTPDSFHHWRQSLDYDFSNWHPMIYTVLTIVLTSFWDNPAVVTLFQVLFIGAVWGYTMFSLRRIGLPHIALIVATTIVTIIPITGIYAVTFWKDVLYSVLLLLFTVYFMNIVISKGTWLAVWRNVILLTVTMLALAFFRNNGLPIVLVSLIALGLMHLKYWRAIVVPIVVTFVTYIVVTGPIFSALDVNAAQSIESLSIPHQQIGYILNDEDGTLTEQQAAKLDYFMPVDAWKEAYHPFLSDHIKFHPELDRDRLADDIPGYIGTWAGIVGNNFGLAVEGYLYQTSIVWQIHEPNRAYTASYASQVMDNPHGLEMSPLSEPVHQGLLSYLTFTDEQLLELIWRPALFILLILLATSAGTLKNGLRFLIISTPVILNWGTMLAAIPAQDFRYMLPNFFILFVIVLLAFGKFKLEIKQEDLH</sequence>
<feature type="transmembrane region" description="Helical" evidence="1">
    <location>
        <begin position="561"/>
        <end position="579"/>
    </location>
</feature>
<feature type="transmembrane region" description="Helical" evidence="1">
    <location>
        <begin position="535"/>
        <end position="555"/>
    </location>
</feature>
<keyword evidence="3" id="KW-1185">Reference proteome</keyword>
<dbReference type="Pfam" id="PF19484">
    <property type="entry name" value="DUF6020"/>
    <property type="match status" value="1"/>
</dbReference>
<keyword evidence="2" id="KW-0418">Kinase</keyword>
<dbReference type="InterPro" id="IPR046062">
    <property type="entry name" value="DUF6020"/>
</dbReference>
<keyword evidence="1" id="KW-0812">Transmembrane</keyword>